<protein>
    <submittedName>
        <fullName evidence="1">Type II toxin-antitoxin system VapB family antitoxin</fullName>
    </submittedName>
</protein>
<name>A0A431VGJ9_9PROT</name>
<proteinExistence type="predicted"/>
<reference evidence="1 2" key="1">
    <citation type="submission" date="2018-12" db="EMBL/GenBank/DDBJ databases">
        <authorList>
            <person name="Yang Y."/>
        </authorList>
    </citation>
    <scope>NUCLEOTIDE SEQUENCE [LARGE SCALE GENOMIC DNA]</scope>
    <source>
        <strain evidence="1 2">L-25-5w-1</strain>
    </source>
</reference>
<evidence type="ECO:0000313" key="2">
    <source>
        <dbReference type="Proteomes" id="UP000277007"/>
    </source>
</evidence>
<dbReference type="Pfam" id="PF09957">
    <property type="entry name" value="VapB_antitoxin"/>
    <property type="match status" value="1"/>
</dbReference>
<evidence type="ECO:0000313" key="1">
    <source>
        <dbReference type="EMBL" id="RTR19876.1"/>
    </source>
</evidence>
<dbReference type="AlphaFoldDB" id="A0A431VGJ9"/>
<sequence length="68" mass="7563">MRTNIDIEDSLIAEAMAVTGLVTKKAVVEEALRRLIRFKQEERTLSLFGTVDWQGDLAESRLGRGDAA</sequence>
<organism evidence="1 2">
    <name type="scientific">Azospirillum griseum</name>
    <dbReference type="NCBI Taxonomy" id="2496639"/>
    <lineage>
        <taxon>Bacteria</taxon>
        <taxon>Pseudomonadati</taxon>
        <taxon>Pseudomonadota</taxon>
        <taxon>Alphaproteobacteria</taxon>
        <taxon>Rhodospirillales</taxon>
        <taxon>Azospirillaceae</taxon>
        <taxon>Azospirillum</taxon>
    </lineage>
</organism>
<dbReference type="InterPro" id="IPR019239">
    <property type="entry name" value="VapB_antitoxin"/>
</dbReference>
<dbReference type="RefSeq" id="WP_126615783.1">
    <property type="nucleotide sequence ID" value="NZ_JBHUCY010000043.1"/>
</dbReference>
<keyword evidence="2" id="KW-1185">Reference proteome</keyword>
<dbReference type="Proteomes" id="UP000277007">
    <property type="component" value="Unassembled WGS sequence"/>
</dbReference>
<comment type="caution">
    <text evidence="1">The sequence shown here is derived from an EMBL/GenBank/DDBJ whole genome shotgun (WGS) entry which is preliminary data.</text>
</comment>
<gene>
    <name evidence="1" type="ORF">EJ903_12835</name>
</gene>
<accession>A0A431VGJ9</accession>
<dbReference type="OrthoDB" id="9805830at2"/>
<dbReference type="EMBL" id="RXMA01000010">
    <property type="protein sequence ID" value="RTR19876.1"/>
    <property type="molecule type" value="Genomic_DNA"/>
</dbReference>